<organism evidence="1">
    <name type="scientific">Solibacter usitatus (strain Ellin6076)</name>
    <dbReference type="NCBI Taxonomy" id="234267"/>
    <lineage>
        <taxon>Bacteria</taxon>
        <taxon>Pseudomonadati</taxon>
        <taxon>Acidobacteriota</taxon>
        <taxon>Terriglobia</taxon>
        <taxon>Bryobacterales</taxon>
        <taxon>Solibacteraceae</taxon>
        <taxon>Candidatus Solibacter</taxon>
    </lineage>
</organism>
<dbReference type="InterPro" id="IPR011250">
    <property type="entry name" value="OMP/PagP_B-barrel"/>
</dbReference>
<sequence precursor="true">MKKIFAIVVITVCFALVAGATDIPKMEAFLGYSFVRLSSNGDLIPSRDLNGGSGQFVYNFSKGFGVAFDAGAVTNNSGISDFNVDTTVAHLVVGPRYKFNRHSKFQPYLQALFGGAYTTASKQIFAVPVGSPLIAVDPTAIIATDAVSARLVASRRSFAMLVGGGLDWKVSKHMQVRPLAFDYFMVQPESVITGQTRERNNWRYSAGLNFTFGAQ</sequence>
<evidence type="ECO:0000313" key="1">
    <source>
        <dbReference type="EMBL" id="ABJ84268.1"/>
    </source>
</evidence>
<dbReference type="EMBL" id="CP000473">
    <property type="protein sequence ID" value="ABJ84268.1"/>
    <property type="molecule type" value="Genomic_DNA"/>
</dbReference>
<dbReference type="eggNOG" id="COG2885">
    <property type="taxonomic scope" value="Bacteria"/>
</dbReference>
<name>Q021V7_SOLUE</name>
<accession>Q021V7</accession>
<dbReference type="HOGENOM" id="CLU_1234346_0_0_0"/>
<dbReference type="SUPFAM" id="SSF56925">
    <property type="entry name" value="OMPA-like"/>
    <property type="match status" value="1"/>
</dbReference>
<dbReference type="AlphaFoldDB" id="Q021V7"/>
<evidence type="ECO:0008006" key="2">
    <source>
        <dbReference type="Google" id="ProtNLM"/>
    </source>
</evidence>
<dbReference type="InParanoid" id="Q021V7"/>
<dbReference type="Gene3D" id="2.40.160.20">
    <property type="match status" value="1"/>
</dbReference>
<protein>
    <recommendedName>
        <fullName evidence="2">Outer membrane protein beta-barrel domain-containing protein</fullName>
    </recommendedName>
</protein>
<reference evidence="1" key="1">
    <citation type="submission" date="2006-10" db="EMBL/GenBank/DDBJ databases">
        <title>Complete sequence of Solibacter usitatus Ellin6076.</title>
        <authorList>
            <consortium name="US DOE Joint Genome Institute"/>
            <person name="Copeland A."/>
            <person name="Lucas S."/>
            <person name="Lapidus A."/>
            <person name="Barry K."/>
            <person name="Detter J.C."/>
            <person name="Glavina del Rio T."/>
            <person name="Hammon N."/>
            <person name="Israni S."/>
            <person name="Dalin E."/>
            <person name="Tice H."/>
            <person name="Pitluck S."/>
            <person name="Thompson L.S."/>
            <person name="Brettin T."/>
            <person name="Bruce D."/>
            <person name="Han C."/>
            <person name="Tapia R."/>
            <person name="Gilna P."/>
            <person name="Schmutz J."/>
            <person name="Larimer F."/>
            <person name="Land M."/>
            <person name="Hauser L."/>
            <person name="Kyrpides N."/>
            <person name="Mikhailova N."/>
            <person name="Janssen P.H."/>
            <person name="Kuske C.R."/>
            <person name="Richardson P."/>
        </authorList>
    </citation>
    <scope>NUCLEOTIDE SEQUENCE</scope>
    <source>
        <strain evidence="1">Ellin6076</strain>
    </source>
</reference>
<gene>
    <name evidence="1" type="ordered locus">Acid_3291</name>
</gene>
<dbReference type="KEGG" id="sus:Acid_3291"/>
<proteinExistence type="predicted"/>